<evidence type="ECO:0000313" key="2">
    <source>
        <dbReference type="EMBL" id="VEI02742.1"/>
    </source>
</evidence>
<dbReference type="InterPro" id="IPR029058">
    <property type="entry name" value="AB_hydrolase_fold"/>
</dbReference>
<reference evidence="2 3" key="1">
    <citation type="submission" date="2018-12" db="EMBL/GenBank/DDBJ databases">
        <authorList>
            <consortium name="Pathogen Informatics"/>
        </authorList>
    </citation>
    <scope>NUCLEOTIDE SEQUENCE [LARGE SCALE GENOMIC DNA]</scope>
    <source>
        <strain evidence="2 3">NCTC13652</strain>
    </source>
</reference>
<protein>
    <submittedName>
        <fullName evidence="2">Serine carboxypeptidase</fullName>
    </submittedName>
</protein>
<gene>
    <name evidence="2" type="ORF">NCTC13652_00924</name>
</gene>
<feature type="region of interest" description="Disordered" evidence="1">
    <location>
        <begin position="1"/>
        <end position="26"/>
    </location>
</feature>
<keyword evidence="3" id="KW-1185">Reference proteome</keyword>
<evidence type="ECO:0000256" key="1">
    <source>
        <dbReference type="SAM" id="MobiDB-lite"/>
    </source>
</evidence>
<dbReference type="STRING" id="1122997.GCA_000425285_01765"/>
<sequence length="493" mass="54747">MPDLSSDPATTPSAQTPGSPPPADELVTTRHTLETPEGTLHYTAVTGRILVGTEEIADGVARGTVPTALMGVTGYTLDDADAATRPITFVFNGGPGSASMWLHMGLVGPRVVDAGTPSAPAVAPFRLIDNPHTLLRGSDIVVIDAMSTGYSRVVDGTRPGRWHGWKADVEQVAELIRVWCTRNDRWTSPIYLLGESYGTVRAVSVAERLQEAHGMYLAGIVLISSVLDFGSQDFDNLRWDQACIHFLPSYAAIAWYHGRHPGRTLAEVLAEAEEFADGRYRLALAKGRRLGAEERSRVVAELARIAGLSPQYVDRCDLRIEHMRFCTELLRSEGRTVGRIDGRYTGPSRCGTDEMMDADPSGDATLGAFTAATQHYLRHELGSRSEAEYRVSSDLWKHWNYHEFEGRPVNVTDKLERVMRAQPGLRLRIEYGRYDLATPYFAAQDMVDHLRLPQQAFDRIENAWFETGHMPYLTDRAEEADQICAFLEGFDRH</sequence>
<name>A0A448NXQ0_9ACTN</name>
<organism evidence="2 3">
    <name type="scientific">Acidipropionibacterium jensenii</name>
    <dbReference type="NCBI Taxonomy" id="1749"/>
    <lineage>
        <taxon>Bacteria</taxon>
        <taxon>Bacillati</taxon>
        <taxon>Actinomycetota</taxon>
        <taxon>Actinomycetes</taxon>
        <taxon>Propionibacteriales</taxon>
        <taxon>Propionibacteriaceae</taxon>
        <taxon>Acidipropionibacterium</taxon>
    </lineage>
</organism>
<dbReference type="GO" id="GO:0006508">
    <property type="term" value="P:proteolysis"/>
    <property type="evidence" value="ECO:0007669"/>
    <property type="project" value="InterPro"/>
</dbReference>
<dbReference type="EMBL" id="LR134473">
    <property type="protein sequence ID" value="VEI02742.1"/>
    <property type="molecule type" value="Genomic_DNA"/>
</dbReference>
<dbReference type="Pfam" id="PF00450">
    <property type="entry name" value="Peptidase_S10"/>
    <property type="match status" value="1"/>
</dbReference>
<keyword evidence="2" id="KW-0645">Protease</keyword>
<dbReference type="GO" id="GO:0004185">
    <property type="term" value="F:serine-type carboxypeptidase activity"/>
    <property type="evidence" value="ECO:0007669"/>
    <property type="project" value="InterPro"/>
</dbReference>
<feature type="compositionally biased region" description="Polar residues" evidence="1">
    <location>
        <begin position="7"/>
        <end position="17"/>
    </location>
</feature>
<keyword evidence="2" id="KW-0121">Carboxypeptidase</keyword>
<dbReference type="InterPro" id="IPR001563">
    <property type="entry name" value="Peptidase_S10"/>
</dbReference>
<accession>A0A448NXQ0</accession>
<dbReference type="OrthoDB" id="9770107at2"/>
<dbReference type="AlphaFoldDB" id="A0A448NXQ0"/>
<keyword evidence="2" id="KW-0378">Hydrolase</keyword>
<proteinExistence type="predicted"/>
<dbReference type="Proteomes" id="UP000277858">
    <property type="component" value="Chromosome"/>
</dbReference>
<dbReference type="RefSeq" id="WP_084149396.1">
    <property type="nucleotide sequence ID" value="NZ_LR134473.1"/>
</dbReference>
<dbReference type="SUPFAM" id="SSF53474">
    <property type="entry name" value="alpha/beta-Hydrolases"/>
    <property type="match status" value="1"/>
</dbReference>
<evidence type="ECO:0000313" key="3">
    <source>
        <dbReference type="Proteomes" id="UP000277858"/>
    </source>
</evidence>
<dbReference type="Gene3D" id="3.40.50.1820">
    <property type="entry name" value="alpha/beta hydrolase"/>
    <property type="match status" value="1"/>
</dbReference>